<dbReference type="GO" id="GO:0009055">
    <property type="term" value="F:electron transfer activity"/>
    <property type="evidence" value="ECO:0007669"/>
    <property type="project" value="InterPro"/>
</dbReference>
<dbReference type="GO" id="GO:0022904">
    <property type="term" value="P:respiratory electron transport chain"/>
    <property type="evidence" value="ECO:0007669"/>
    <property type="project" value="InterPro"/>
</dbReference>
<keyword evidence="10" id="KW-0408">Iron</keyword>
<evidence type="ECO:0000256" key="3">
    <source>
        <dbReference type="ARBA" id="ARBA00022448"/>
    </source>
</evidence>
<organism evidence="15 16">
    <name type="scientific">Nitratireductor aestuarii</name>
    <dbReference type="NCBI Taxonomy" id="1735103"/>
    <lineage>
        <taxon>Bacteria</taxon>
        <taxon>Pseudomonadati</taxon>
        <taxon>Pseudomonadota</taxon>
        <taxon>Alphaproteobacteria</taxon>
        <taxon>Hyphomicrobiales</taxon>
        <taxon>Phyllobacteriaceae</taxon>
        <taxon>Nitratireductor</taxon>
    </lineage>
</organism>
<gene>
    <name evidence="15" type="primary">yodB</name>
    <name evidence="15" type="ORF">GCM10011385_25490</name>
</gene>
<dbReference type="PANTHER" id="PTHR30529">
    <property type="entry name" value="CYTOCHROME B561"/>
    <property type="match status" value="1"/>
</dbReference>
<feature type="transmembrane region" description="Helical" evidence="13">
    <location>
        <begin position="141"/>
        <end position="162"/>
    </location>
</feature>
<comment type="caution">
    <text evidence="15">The sequence shown here is derived from an EMBL/GenBank/DDBJ whole genome shotgun (WGS) entry which is preliminary data.</text>
</comment>
<dbReference type="EMBL" id="BMIF01000007">
    <property type="protein sequence ID" value="GGA70537.1"/>
    <property type="molecule type" value="Genomic_DNA"/>
</dbReference>
<comment type="cofactor">
    <cofactor evidence="1">
        <name>heme b</name>
        <dbReference type="ChEBI" id="CHEBI:60344"/>
    </cofactor>
</comment>
<evidence type="ECO:0000256" key="13">
    <source>
        <dbReference type="SAM" id="Phobius"/>
    </source>
</evidence>
<dbReference type="GO" id="GO:0005886">
    <property type="term" value="C:plasma membrane"/>
    <property type="evidence" value="ECO:0007669"/>
    <property type="project" value="UniProtKB-SubCell"/>
</dbReference>
<dbReference type="Gene3D" id="1.20.950.20">
    <property type="entry name" value="Transmembrane di-heme cytochromes, Chain C"/>
    <property type="match status" value="1"/>
</dbReference>
<dbReference type="GO" id="GO:0020037">
    <property type="term" value="F:heme binding"/>
    <property type="evidence" value="ECO:0007669"/>
    <property type="project" value="TreeGrafter"/>
</dbReference>
<dbReference type="PANTHER" id="PTHR30529:SF1">
    <property type="entry name" value="CYTOCHROME B561 HOMOLOG 2"/>
    <property type="match status" value="1"/>
</dbReference>
<keyword evidence="4" id="KW-1003">Cell membrane</keyword>
<evidence type="ECO:0000313" key="16">
    <source>
        <dbReference type="Proteomes" id="UP000636264"/>
    </source>
</evidence>
<keyword evidence="9 13" id="KW-1133">Transmembrane helix</keyword>
<keyword evidence="7" id="KW-0479">Metal-binding</keyword>
<name>A0A916RWP0_9HYPH</name>
<comment type="subcellular location">
    <subcellularLocation>
        <location evidence="2">Cell membrane</location>
        <topology evidence="2">Multi-pass membrane protein</topology>
    </subcellularLocation>
</comment>
<dbReference type="InterPro" id="IPR016174">
    <property type="entry name" value="Di-haem_cyt_TM"/>
</dbReference>
<evidence type="ECO:0000256" key="10">
    <source>
        <dbReference type="ARBA" id="ARBA00023004"/>
    </source>
</evidence>
<evidence type="ECO:0000256" key="12">
    <source>
        <dbReference type="ARBA" id="ARBA00037975"/>
    </source>
</evidence>
<dbReference type="Pfam" id="PF01292">
    <property type="entry name" value="Ni_hydr_CYTB"/>
    <property type="match status" value="1"/>
</dbReference>
<sequence length="184" mass="20315">MRKSTSDRYGSVAITIHWLTAILIVVLLSTGFNAADSADSATKAQFLRVHIPVAVVVFLLTAFRVFWWIARDKKPDPVPGLPRWQEFLARNVHFLIYAIIFIMVASGIGMMVLSGAGPAVFGGGGALPDFRDYAPRTPHGIGANLLVLLLVGHIGAALYHQFIRRDGLISRMWYRGARSRVESR</sequence>
<evidence type="ECO:0000256" key="8">
    <source>
        <dbReference type="ARBA" id="ARBA00022982"/>
    </source>
</evidence>
<evidence type="ECO:0000256" key="11">
    <source>
        <dbReference type="ARBA" id="ARBA00023136"/>
    </source>
</evidence>
<proteinExistence type="inferred from homology"/>
<feature type="transmembrane region" description="Helical" evidence="13">
    <location>
        <begin position="49"/>
        <end position="70"/>
    </location>
</feature>
<dbReference type="Proteomes" id="UP000636264">
    <property type="component" value="Unassembled WGS sequence"/>
</dbReference>
<feature type="transmembrane region" description="Helical" evidence="13">
    <location>
        <begin position="91"/>
        <end position="121"/>
    </location>
</feature>
<keyword evidence="8" id="KW-0249">Electron transport</keyword>
<reference evidence="15" key="2">
    <citation type="submission" date="2020-09" db="EMBL/GenBank/DDBJ databases">
        <authorList>
            <person name="Sun Q."/>
            <person name="Zhou Y."/>
        </authorList>
    </citation>
    <scope>NUCLEOTIDE SEQUENCE</scope>
    <source>
        <strain evidence="15">CGMCC 1.15320</strain>
    </source>
</reference>
<evidence type="ECO:0000313" key="15">
    <source>
        <dbReference type="EMBL" id="GGA70537.1"/>
    </source>
</evidence>
<dbReference type="AlphaFoldDB" id="A0A916RWP0"/>
<evidence type="ECO:0000256" key="1">
    <source>
        <dbReference type="ARBA" id="ARBA00001970"/>
    </source>
</evidence>
<evidence type="ECO:0000256" key="9">
    <source>
        <dbReference type="ARBA" id="ARBA00022989"/>
    </source>
</evidence>
<evidence type="ECO:0000256" key="5">
    <source>
        <dbReference type="ARBA" id="ARBA00022617"/>
    </source>
</evidence>
<dbReference type="RefSeq" id="WP_188721442.1">
    <property type="nucleotide sequence ID" value="NZ_BMIF01000007.1"/>
</dbReference>
<evidence type="ECO:0000259" key="14">
    <source>
        <dbReference type="Pfam" id="PF01292"/>
    </source>
</evidence>
<protein>
    <submittedName>
        <fullName evidence="15">Cytochrome b</fullName>
    </submittedName>
</protein>
<keyword evidence="6 13" id="KW-0812">Transmembrane</keyword>
<comment type="similarity">
    <text evidence="12">Belongs to the cytochrome b561 family.</text>
</comment>
<keyword evidence="16" id="KW-1185">Reference proteome</keyword>
<reference evidence="15" key="1">
    <citation type="journal article" date="2014" name="Int. J. Syst. Evol. Microbiol.">
        <title>Complete genome sequence of Corynebacterium casei LMG S-19264T (=DSM 44701T), isolated from a smear-ripened cheese.</title>
        <authorList>
            <consortium name="US DOE Joint Genome Institute (JGI-PGF)"/>
            <person name="Walter F."/>
            <person name="Albersmeier A."/>
            <person name="Kalinowski J."/>
            <person name="Ruckert C."/>
        </authorList>
    </citation>
    <scope>NUCLEOTIDE SEQUENCE</scope>
    <source>
        <strain evidence="15">CGMCC 1.15320</strain>
    </source>
</reference>
<evidence type="ECO:0000256" key="7">
    <source>
        <dbReference type="ARBA" id="ARBA00022723"/>
    </source>
</evidence>
<keyword evidence="11 13" id="KW-0472">Membrane</keyword>
<feature type="domain" description="Cytochrome b561 bacterial/Ni-hydrogenase" evidence="14">
    <location>
        <begin position="8"/>
        <end position="173"/>
    </location>
</feature>
<keyword evidence="3" id="KW-0813">Transport</keyword>
<evidence type="ECO:0000256" key="6">
    <source>
        <dbReference type="ARBA" id="ARBA00022692"/>
    </source>
</evidence>
<dbReference type="GO" id="GO:0046872">
    <property type="term" value="F:metal ion binding"/>
    <property type="evidence" value="ECO:0007669"/>
    <property type="project" value="UniProtKB-KW"/>
</dbReference>
<dbReference type="InterPro" id="IPR011577">
    <property type="entry name" value="Cyt_b561_bac/Ni-Hgenase"/>
</dbReference>
<feature type="transmembrane region" description="Helical" evidence="13">
    <location>
        <begin position="12"/>
        <end position="29"/>
    </location>
</feature>
<evidence type="ECO:0000256" key="2">
    <source>
        <dbReference type="ARBA" id="ARBA00004651"/>
    </source>
</evidence>
<dbReference type="InterPro" id="IPR052168">
    <property type="entry name" value="Cytochrome_b561_oxidase"/>
</dbReference>
<keyword evidence="5" id="KW-0349">Heme</keyword>
<accession>A0A916RWP0</accession>
<evidence type="ECO:0000256" key="4">
    <source>
        <dbReference type="ARBA" id="ARBA00022475"/>
    </source>
</evidence>
<dbReference type="SUPFAM" id="SSF81342">
    <property type="entry name" value="Transmembrane di-heme cytochromes"/>
    <property type="match status" value="1"/>
</dbReference>